<dbReference type="PANTHER" id="PTHR43820:SF8">
    <property type="entry name" value="ABC TRANSPORTER SUBSTRATE-BINDING PROTEIN"/>
    <property type="match status" value="1"/>
</dbReference>
<dbReference type="SUPFAM" id="SSF52540">
    <property type="entry name" value="P-loop containing nucleoside triphosphate hydrolases"/>
    <property type="match status" value="1"/>
</dbReference>
<comment type="caution">
    <text evidence="7">The sequence shown here is derived from an EMBL/GenBank/DDBJ whole genome shotgun (WGS) entry which is preliminary data.</text>
</comment>
<dbReference type="InterPro" id="IPR017871">
    <property type="entry name" value="ABC_transporter-like_CS"/>
</dbReference>
<proteinExistence type="inferred from homology"/>
<evidence type="ECO:0000259" key="6">
    <source>
        <dbReference type="PROSITE" id="PS50893"/>
    </source>
</evidence>
<dbReference type="GO" id="GO:0016887">
    <property type="term" value="F:ATP hydrolysis activity"/>
    <property type="evidence" value="ECO:0007669"/>
    <property type="project" value="InterPro"/>
</dbReference>
<dbReference type="PANTHER" id="PTHR43820">
    <property type="entry name" value="HIGH-AFFINITY BRANCHED-CHAIN AMINO ACID TRANSPORT ATP-BINDING PROTEIN LIVF"/>
    <property type="match status" value="1"/>
</dbReference>
<dbReference type="RefSeq" id="WP_188431822.1">
    <property type="nucleotide sequence ID" value="NZ_BAABKH010000006.1"/>
</dbReference>
<accession>A0A917BTP9</accession>
<dbReference type="SMART" id="SM00382">
    <property type="entry name" value="AAA"/>
    <property type="match status" value="1"/>
</dbReference>
<dbReference type="InterPro" id="IPR003439">
    <property type="entry name" value="ABC_transporter-like_ATP-bd"/>
</dbReference>
<evidence type="ECO:0000313" key="8">
    <source>
        <dbReference type="Proteomes" id="UP000605670"/>
    </source>
</evidence>
<reference evidence="7" key="1">
    <citation type="journal article" date="2014" name="Int. J. Syst. Evol. Microbiol.">
        <title>Complete genome sequence of Corynebacterium casei LMG S-19264T (=DSM 44701T), isolated from a smear-ripened cheese.</title>
        <authorList>
            <consortium name="US DOE Joint Genome Institute (JGI-PGF)"/>
            <person name="Walter F."/>
            <person name="Albersmeier A."/>
            <person name="Kalinowski J."/>
            <person name="Ruckert C."/>
        </authorList>
    </citation>
    <scope>NUCLEOTIDE SEQUENCE</scope>
    <source>
        <strain evidence="7">CGMCC 1.12160</strain>
    </source>
</reference>
<organism evidence="7 8">
    <name type="scientific">Ornithinimicrobium tianjinense</name>
    <dbReference type="NCBI Taxonomy" id="1195761"/>
    <lineage>
        <taxon>Bacteria</taxon>
        <taxon>Bacillati</taxon>
        <taxon>Actinomycetota</taxon>
        <taxon>Actinomycetes</taxon>
        <taxon>Micrococcales</taxon>
        <taxon>Ornithinimicrobiaceae</taxon>
        <taxon>Ornithinimicrobium</taxon>
    </lineage>
</organism>
<keyword evidence="3" id="KW-0547">Nucleotide-binding</keyword>
<dbReference type="InterPro" id="IPR027417">
    <property type="entry name" value="P-loop_NTPase"/>
</dbReference>
<evidence type="ECO:0000256" key="2">
    <source>
        <dbReference type="ARBA" id="ARBA00022448"/>
    </source>
</evidence>
<dbReference type="CDD" id="cd03224">
    <property type="entry name" value="ABC_TM1139_LivF_branched"/>
    <property type="match status" value="1"/>
</dbReference>
<dbReference type="GO" id="GO:0015807">
    <property type="term" value="P:L-amino acid transport"/>
    <property type="evidence" value="ECO:0007669"/>
    <property type="project" value="TreeGrafter"/>
</dbReference>
<evidence type="ECO:0000256" key="3">
    <source>
        <dbReference type="ARBA" id="ARBA00022741"/>
    </source>
</evidence>
<sequence length="287" mass="30939">MSTATGTPSPGTSGALVPGGGPGAALLSLNNVEVIYDDVILVLRGLSLTVAEGQIVALLGSNGAGKSTTLKAVSGLLPSEHGEVTDGTISFRGEDITRVDAAQRVTRGMSLCMEGRHVFEHLSVAENLVAGAYTRSGKESAEDLDKVYEFFPKLADMRARIAGYLSGGEQQMLAIGRALMARPTLLMLDEPSLGLAPLLVQEIFGYIKRLNTETGLTVLVIEQNARRALEVADHGYIMEQGRIVLEGPAAELRENPDVKEFYLGLGEEGGRKSYRDVKHYKRRKRWL</sequence>
<dbReference type="Gene3D" id="3.40.50.300">
    <property type="entry name" value="P-loop containing nucleotide triphosphate hydrolases"/>
    <property type="match status" value="1"/>
</dbReference>
<evidence type="ECO:0000256" key="1">
    <source>
        <dbReference type="ARBA" id="ARBA00005417"/>
    </source>
</evidence>
<keyword evidence="2" id="KW-0813">Transport</keyword>
<dbReference type="EMBL" id="BMEM01000005">
    <property type="protein sequence ID" value="GGF58493.1"/>
    <property type="molecule type" value="Genomic_DNA"/>
</dbReference>
<comment type="similarity">
    <text evidence="1">Belongs to the ABC transporter superfamily.</text>
</comment>
<dbReference type="InterPro" id="IPR052156">
    <property type="entry name" value="BCAA_Transport_ATP-bd_LivF"/>
</dbReference>
<evidence type="ECO:0000256" key="5">
    <source>
        <dbReference type="ARBA" id="ARBA00022970"/>
    </source>
</evidence>
<keyword evidence="8" id="KW-1185">Reference proteome</keyword>
<dbReference type="PROSITE" id="PS00211">
    <property type="entry name" value="ABC_TRANSPORTER_1"/>
    <property type="match status" value="1"/>
</dbReference>
<feature type="domain" description="ABC transporter" evidence="6">
    <location>
        <begin position="27"/>
        <end position="265"/>
    </location>
</feature>
<dbReference type="InterPro" id="IPR003593">
    <property type="entry name" value="AAA+_ATPase"/>
</dbReference>
<gene>
    <name evidence="7" type="ORF">GCM10011366_27890</name>
</gene>
<keyword evidence="5" id="KW-0029">Amino-acid transport</keyword>
<dbReference type="GO" id="GO:0005524">
    <property type="term" value="F:ATP binding"/>
    <property type="evidence" value="ECO:0007669"/>
    <property type="project" value="UniProtKB-KW"/>
</dbReference>
<reference evidence="7" key="2">
    <citation type="submission" date="2020-09" db="EMBL/GenBank/DDBJ databases">
        <authorList>
            <person name="Sun Q."/>
            <person name="Zhou Y."/>
        </authorList>
    </citation>
    <scope>NUCLEOTIDE SEQUENCE</scope>
    <source>
        <strain evidence="7">CGMCC 1.12160</strain>
    </source>
</reference>
<dbReference type="Proteomes" id="UP000605670">
    <property type="component" value="Unassembled WGS sequence"/>
</dbReference>
<name>A0A917BTP9_9MICO</name>
<dbReference type="PROSITE" id="PS50893">
    <property type="entry name" value="ABC_TRANSPORTER_2"/>
    <property type="match status" value="1"/>
</dbReference>
<keyword evidence="4 7" id="KW-0067">ATP-binding</keyword>
<evidence type="ECO:0000313" key="7">
    <source>
        <dbReference type="EMBL" id="GGF58493.1"/>
    </source>
</evidence>
<evidence type="ECO:0000256" key="4">
    <source>
        <dbReference type="ARBA" id="ARBA00022840"/>
    </source>
</evidence>
<dbReference type="Pfam" id="PF00005">
    <property type="entry name" value="ABC_tran"/>
    <property type="match status" value="1"/>
</dbReference>
<dbReference type="GO" id="GO:0015658">
    <property type="term" value="F:branched-chain amino acid transmembrane transporter activity"/>
    <property type="evidence" value="ECO:0007669"/>
    <property type="project" value="TreeGrafter"/>
</dbReference>
<dbReference type="AlphaFoldDB" id="A0A917BTP9"/>
<protein>
    <submittedName>
        <fullName evidence="7">ABC transporter ATP-binding protein</fullName>
    </submittedName>
</protein>